<feature type="non-terminal residue" evidence="5">
    <location>
        <position position="1"/>
    </location>
</feature>
<dbReference type="InterPro" id="IPR002213">
    <property type="entry name" value="UDP_glucos_trans"/>
</dbReference>
<evidence type="ECO:0000256" key="2">
    <source>
        <dbReference type="ARBA" id="ARBA00022676"/>
    </source>
</evidence>
<dbReference type="EMBL" id="JAPWTJ010002750">
    <property type="protein sequence ID" value="KAJ8964655.1"/>
    <property type="molecule type" value="Genomic_DNA"/>
</dbReference>
<proteinExistence type="inferred from homology"/>
<evidence type="ECO:0000256" key="3">
    <source>
        <dbReference type="ARBA" id="ARBA00022679"/>
    </source>
</evidence>
<dbReference type="SUPFAM" id="SSF53756">
    <property type="entry name" value="UDP-Glycosyltransferase/glycogen phosphorylase"/>
    <property type="match status" value="1"/>
</dbReference>
<organism evidence="5 6">
    <name type="scientific">Molorchus minor</name>
    <dbReference type="NCBI Taxonomy" id="1323400"/>
    <lineage>
        <taxon>Eukaryota</taxon>
        <taxon>Metazoa</taxon>
        <taxon>Ecdysozoa</taxon>
        <taxon>Arthropoda</taxon>
        <taxon>Hexapoda</taxon>
        <taxon>Insecta</taxon>
        <taxon>Pterygota</taxon>
        <taxon>Neoptera</taxon>
        <taxon>Endopterygota</taxon>
        <taxon>Coleoptera</taxon>
        <taxon>Polyphaga</taxon>
        <taxon>Cucujiformia</taxon>
        <taxon>Chrysomeloidea</taxon>
        <taxon>Cerambycidae</taxon>
        <taxon>Lamiinae</taxon>
        <taxon>Monochamini</taxon>
        <taxon>Molorchus</taxon>
    </lineage>
</organism>
<evidence type="ECO:0000256" key="4">
    <source>
        <dbReference type="SAM" id="SignalP"/>
    </source>
</evidence>
<comment type="caution">
    <text evidence="5">The sequence shown here is derived from an EMBL/GenBank/DDBJ whole genome shotgun (WGS) entry which is preliminary data.</text>
</comment>
<gene>
    <name evidence="5" type="ORF">NQ317_010170</name>
</gene>
<feature type="signal peptide" evidence="4">
    <location>
        <begin position="1"/>
        <end position="25"/>
    </location>
</feature>
<reference evidence="5" key="1">
    <citation type="journal article" date="2023" name="Insect Mol. Biol.">
        <title>Genome sequencing provides insights into the evolution of gene families encoding plant cell wall-degrading enzymes in longhorned beetles.</title>
        <authorList>
            <person name="Shin N.R."/>
            <person name="Okamura Y."/>
            <person name="Kirsch R."/>
            <person name="Pauchet Y."/>
        </authorList>
    </citation>
    <scope>NUCLEOTIDE SEQUENCE</scope>
    <source>
        <strain evidence="5">MMC_N1</strain>
    </source>
</reference>
<protein>
    <submittedName>
        <fullName evidence="5">Uncharacterized protein</fullName>
    </submittedName>
</protein>
<accession>A0ABQ9IT04</accession>
<keyword evidence="2" id="KW-0328">Glycosyltransferase</keyword>
<dbReference type="PANTHER" id="PTHR48043:SF159">
    <property type="entry name" value="EG:EG0003.4 PROTEIN-RELATED"/>
    <property type="match status" value="1"/>
</dbReference>
<dbReference type="InterPro" id="IPR050271">
    <property type="entry name" value="UDP-glycosyltransferase"/>
</dbReference>
<dbReference type="Proteomes" id="UP001162164">
    <property type="component" value="Unassembled WGS sequence"/>
</dbReference>
<keyword evidence="3" id="KW-0808">Transferase</keyword>
<evidence type="ECO:0000256" key="1">
    <source>
        <dbReference type="ARBA" id="ARBA00009995"/>
    </source>
</evidence>
<dbReference type="Gene3D" id="3.40.50.2000">
    <property type="entry name" value="Glycogen Phosphorylase B"/>
    <property type="match status" value="2"/>
</dbReference>
<evidence type="ECO:0000313" key="5">
    <source>
        <dbReference type="EMBL" id="KAJ8964655.1"/>
    </source>
</evidence>
<sequence length="369" mass="42195">AFFNSLVIMFLKVLLFATCLNLCYGANILAIIPTPSYSHQVAFAELWKELSLRGHKVTLVTTDPRNDINLWNLREIDMKRSYKIWSETYSFSEAAQEGLGLWNIWEFFLYLLSDIVEDQLSQPELQELINENSKFNFDIVIAEVFYPELLAFGRIYKCPTILAGTIGSTVQMYQYLGNPAHPVINSDINVPYDGVLNFKQRLVSVLFHWKLMFFEYFTFLPRKQKIIDKFFANVTDVTIGELHNDIDLLLINESPLLKGVRALGPTTITVGGGIHLKPLKPLPEELKAFLDDAKDGFIYFSLGGNVKSKDLKGPTVTNIVEVLKELPYKVLWKFEAEGLPEKPDNVKLIKWAPQQDILSNLRNESEHKV</sequence>
<keyword evidence="4" id="KW-0732">Signal</keyword>
<feature type="chain" id="PRO_5047483955" evidence="4">
    <location>
        <begin position="26"/>
        <end position="369"/>
    </location>
</feature>
<comment type="similarity">
    <text evidence="1">Belongs to the UDP-glycosyltransferase family.</text>
</comment>
<dbReference type="Pfam" id="PF00201">
    <property type="entry name" value="UDPGT"/>
    <property type="match status" value="1"/>
</dbReference>
<name>A0ABQ9IT04_9CUCU</name>
<evidence type="ECO:0000313" key="6">
    <source>
        <dbReference type="Proteomes" id="UP001162164"/>
    </source>
</evidence>
<keyword evidence="6" id="KW-1185">Reference proteome</keyword>
<dbReference type="PANTHER" id="PTHR48043">
    <property type="entry name" value="EG:EG0003.4 PROTEIN-RELATED"/>
    <property type="match status" value="1"/>
</dbReference>
<dbReference type="CDD" id="cd03784">
    <property type="entry name" value="GT1_Gtf-like"/>
    <property type="match status" value="1"/>
</dbReference>